<evidence type="ECO:0000313" key="3">
    <source>
        <dbReference type="Proteomes" id="UP000326268"/>
    </source>
</evidence>
<dbReference type="EMBL" id="ML737773">
    <property type="protein sequence ID" value="KAE8360474.1"/>
    <property type="molecule type" value="Genomic_DNA"/>
</dbReference>
<evidence type="ECO:0000259" key="1">
    <source>
        <dbReference type="Pfam" id="PF03061"/>
    </source>
</evidence>
<dbReference type="InterPro" id="IPR029069">
    <property type="entry name" value="HotDog_dom_sf"/>
</dbReference>
<reference evidence="2 3" key="1">
    <citation type="submission" date="2019-04" db="EMBL/GenBank/DDBJ databases">
        <title>Friends and foes A comparative genomics studyof 23 Aspergillus species from section Flavi.</title>
        <authorList>
            <consortium name="DOE Joint Genome Institute"/>
            <person name="Kjaerbolling I."/>
            <person name="Vesth T."/>
            <person name="Frisvad J.C."/>
            <person name="Nybo J.L."/>
            <person name="Theobald S."/>
            <person name="Kildgaard S."/>
            <person name="Isbrandt T."/>
            <person name="Kuo A."/>
            <person name="Sato A."/>
            <person name="Lyhne E.K."/>
            <person name="Kogle M.E."/>
            <person name="Wiebenga A."/>
            <person name="Kun R.S."/>
            <person name="Lubbers R.J."/>
            <person name="Makela M.R."/>
            <person name="Barry K."/>
            <person name="Chovatia M."/>
            <person name="Clum A."/>
            <person name="Daum C."/>
            <person name="Haridas S."/>
            <person name="He G."/>
            <person name="LaButti K."/>
            <person name="Lipzen A."/>
            <person name="Mondo S."/>
            <person name="Riley R."/>
            <person name="Salamov A."/>
            <person name="Simmons B.A."/>
            <person name="Magnuson J.K."/>
            <person name="Henrissat B."/>
            <person name="Mortensen U.H."/>
            <person name="Larsen T.O."/>
            <person name="Devries R.P."/>
            <person name="Grigoriev I.V."/>
            <person name="Machida M."/>
            <person name="Baker S.E."/>
            <person name="Andersen M.R."/>
        </authorList>
    </citation>
    <scope>NUCLEOTIDE SEQUENCE [LARGE SCALE GENOMIC DNA]</scope>
    <source>
        <strain evidence="2 3">CBS 763.97</strain>
    </source>
</reference>
<sequence length="224" mass="24291">MPKGRLDKILPFIEAHSISAETLDHFAGIPWTNQYLSNPAYRAIPTYGRVQKPDSSEDYLFAQTMNTPTTIPHFLTLQRTNFILPPESPKGSITLGTERRTTPYRAPEYPDCIVLVELGASGLDGHSGLLHGGIAGAILDETLGLMASLHLATLSRTGLSGFTASLNITYRAPVSTPGTVIVRNWVEAYEGRKWVCRGQIVDGSDVVLTEAEALLVSGARKVSL</sequence>
<dbReference type="AlphaFoldDB" id="A0A5N6ZSD0"/>
<keyword evidence="3" id="KW-1185">Reference proteome</keyword>
<dbReference type="PANTHER" id="PTHR47260">
    <property type="entry name" value="UPF0644 PROTEIN PB2B4.06"/>
    <property type="match status" value="1"/>
</dbReference>
<name>A0A5N6ZSD0_9EURO</name>
<accession>A0A5N6ZSD0</accession>
<dbReference type="OrthoDB" id="506431at2759"/>
<dbReference type="Gene3D" id="3.10.129.10">
    <property type="entry name" value="Hotdog Thioesterase"/>
    <property type="match status" value="1"/>
</dbReference>
<dbReference type="Proteomes" id="UP000326268">
    <property type="component" value="Unassembled WGS sequence"/>
</dbReference>
<evidence type="ECO:0000313" key="2">
    <source>
        <dbReference type="EMBL" id="KAE8360474.1"/>
    </source>
</evidence>
<dbReference type="CDD" id="cd03443">
    <property type="entry name" value="PaaI_thioesterase"/>
    <property type="match status" value="1"/>
</dbReference>
<feature type="domain" description="Thioesterase" evidence="1">
    <location>
        <begin position="128"/>
        <end position="207"/>
    </location>
</feature>
<dbReference type="InterPro" id="IPR006683">
    <property type="entry name" value="Thioestr_dom"/>
</dbReference>
<protein>
    <submittedName>
        <fullName evidence="2">HotDog domain-containing protein</fullName>
    </submittedName>
</protein>
<gene>
    <name evidence="2" type="ORF">BDV27DRAFT_161645</name>
</gene>
<dbReference type="Pfam" id="PF03061">
    <property type="entry name" value="4HBT"/>
    <property type="match status" value="1"/>
</dbReference>
<organism evidence="2 3">
    <name type="scientific">Aspergillus caelatus</name>
    <dbReference type="NCBI Taxonomy" id="61420"/>
    <lineage>
        <taxon>Eukaryota</taxon>
        <taxon>Fungi</taxon>
        <taxon>Dikarya</taxon>
        <taxon>Ascomycota</taxon>
        <taxon>Pezizomycotina</taxon>
        <taxon>Eurotiomycetes</taxon>
        <taxon>Eurotiomycetidae</taxon>
        <taxon>Eurotiales</taxon>
        <taxon>Aspergillaceae</taxon>
        <taxon>Aspergillus</taxon>
        <taxon>Aspergillus subgen. Circumdati</taxon>
    </lineage>
</organism>
<dbReference type="PANTHER" id="PTHR47260:SF3">
    <property type="entry name" value="THIOESTERASE FAMILY PROTEIN (AFU_ORTHOLOGUE AFUA_7G03960)"/>
    <property type="match status" value="1"/>
</dbReference>
<proteinExistence type="predicted"/>
<dbReference type="SUPFAM" id="SSF54637">
    <property type="entry name" value="Thioesterase/thiol ester dehydrase-isomerase"/>
    <property type="match status" value="1"/>
</dbReference>
<dbReference type="GeneID" id="43657694"/>
<dbReference type="InterPro" id="IPR052061">
    <property type="entry name" value="PTE-AB_protein"/>
</dbReference>
<dbReference type="RefSeq" id="XP_031923555.1">
    <property type="nucleotide sequence ID" value="XM_032073248.1"/>
</dbReference>